<dbReference type="RefSeq" id="WP_273678364.1">
    <property type="nucleotide sequence ID" value="NZ_JAQQXQ010000007.1"/>
</dbReference>
<accession>A0ABT5JQX1</accession>
<evidence type="ECO:0000313" key="2">
    <source>
        <dbReference type="Proteomes" id="UP001216558"/>
    </source>
</evidence>
<name>A0ABT5JQX1_9SPHN</name>
<keyword evidence="2" id="KW-1185">Reference proteome</keyword>
<protein>
    <submittedName>
        <fullName evidence="1">Uncharacterized protein</fullName>
    </submittedName>
</protein>
<comment type="caution">
    <text evidence="1">The sequence shown here is derived from an EMBL/GenBank/DDBJ whole genome shotgun (WGS) entry which is preliminary data.</text>
</comment>
<sequence>MNGTQRFFTWLFGAGVERESREWMVECVHCHHTDSVWDLGGIRYKASGTKRSGGICRHCGRFSMRKVYRSP</sequence>
<proteinExistence type="predicted"/>
<gene>
    <name evidence="1" type="ORF">OIK40_10975</name>
</gene>
<reference evidence="1 2" key="1">
    <citation type="submission" date="2022-10" db="EMBL/GenBank/DDBJ databases">
        <title>Erythrobacter sp. sf7 Genome sequencing.</title>
        <authorList>
            <person name="Park S."/>
        </authorList>
    </citation>
    <scope>NUCLEOTIDE SEQUENCE [LARGE SCALE GENOMIC DNA]</scope>
    <source>
        <strain evidence="2">sf7</strain>
    </source>
</reference>
<evidence type="ECO:0000313" key="1">
    <source>
        <dbReference type="EMBL" id="MDC8755161.1"/>
    </source>
</evidence>
<dbReference type="Proteomes" id="UP001216558">
    <property type="component" value="Unassembled WGS sequence"/>
</dbReference>
<dbReference type="EMBL" id="JAQQXQ010000007">
    <property type="protein sequence ID" value="MDC8755161.1"/>
    <property type="molecule type" value="Genomic_DNA"/>
</dbReference>
<organism evidence="1 2">
    <name type="scientific">Erythrobacter fulvus</name>
    <dbReference type="NCBI Taxonomy" id="2987523"/>
    <lineage>
        <taxon>Bacteria</taxon>
        <taxon>Pseudomonadati</taxon>
        <taxon>Pseudomonadota</taxon>
        <taxon>Alphaproteobacteria</taxon>
        <taxon>Sphingomonadales</taxon>
        <taxon>Erythrobacteraceae</taxon>
        <taxon>Erythrobacter/Porphyrobacter group</taxon>
        <taxon>Erythrobacter</taxon>
    </lineage>
</organism>